<dbReference type="Proteomes" id="UP000024635">
    <property type="component" value="Unassembled WGS sequence"/>
</dbReference>
<organism evidence="2 3">
    <name type="scientific">Ancylostoma ceylanicum</name>
    <dbReference type="NCBI Taxonomy" id="53326"/>
    <lineage>
        <taxon>Eukaryota</taxon>
        <taxon>Metazoa</taxon>
        <taxon>Ecdysozoa</taxon>
        <taxon>Nematoda</taxon>
        <taxon>Chromadorea</taxon>
        <taxon>Rhabditida</taxon>
        <taxon>Rhabditina</taxon>
        <taxon>Rhabditomorpha</taxon>
        <taxon>Strongyloidea</taxon>
        <taxon>Ancylostomatidae</taxon>
        <taxon>Ancylostomatinae</taxon>
        <taxon>Ancylostoma</taxon>
    </lineage>
</organism>
<evidence type="ECO:0000256" key="1">
    <source>
        <dbReference type="SAM" id="SignalP"/>
    </source>
</evidence>
<keyword evidence="3" id="KW-1185">Reference proteome</keyword>
<evidence type="ECO:0000313" key="2">
    <source>
        <dbReference type="EMBL" id="EYB90675.1"/>
    </source>
</evidence>
<comment type="caution">
    <text evidence="2">The sequence shown here is derived from an EMBL/GenBank/DDBJ whole genome shotgun (WGS) entry which is preliminary data.</text>
</comment>
<evidence type="ECO:0000313" key="3">
    <source>
        <dbReference type="Proteomes" id="UP000024635"/>
    </source>
</evidence>
<sequence length="76" mass="8628">MFRLLAPLIIFYTSSLLNTIENGGKFKRYANTFDLASGDEAPQISEAVFMAIARRLGGARHIYIEDVCQLEPHIRR</sequence>
<name>A0A016SJ77_9BILA</name>
<reference evidence="3" key="1">
    <citation type="journal article" date="2015" name="Nat. Genet.">
        <title>The genome and transcriptome of the zoonotic hookworm Ancylostoma ceylanicum identify infection-specific gene families.</title>
        <authorList>
            <person name="Schwarz E.M."/>
            <person name="Hu Y."/>
            <person name="Antoshechkin I."/>
            <person name="Miller M.M."/>
            <person name="Sternberg P.W."/>
            <person name="Aroian R.V."/>
        </authorList>
    </citation>
    <scope>NUCLEOTIDE SEQUENCE</scope>
    <source>
        <strain evidence="3">HY135</strain>
    </source>
</reference>
<feature type="chain" id="PRO_5001486831" evidence="1">
    <location>
        <begin position="20"/>
        <end position="76"/>
    </location>
</feature>
<accession>A0A016SJ77</accession>
<proteinExistence type="predicted"/>
<feature type="signal peptide" evidence="1">
    <location>
        <begin position="1"/>
        <end position="19"/>
    </location>
</feature>
<protein>
    <submittedName>
        <fullName evidence="2">Uncharacterized protein</fullName>
    </submittedName>
</protein>
<dbReference type="AlphaFoldDB" id="A0A016SJ77"/>
<dbReference type="EMBL" id="JARK01001552">
    <property type="protein sequence ID" value="EYB90675.1"/>
    <property type="molecule type" value="Genomic_DNA"/>
</dbReference>
<keyword evidence="1" id="KW-0732">Signal</keyword>
<gene>
    <name evidence="2" type="primary">Acey_s0216.g2380</name>
    <name evidence="2" type="ORF">Y032_0216g2380</name>
</gene>